<dbReference type="OrthoDB" id="2671at2759"/>
<dbReference type="FunFam" id="1.20.120.1130:FF:000001">
    <property type="entry name" value="Vacuolar protein sorting-associated protein 28 homolog"/>
    <property type="match status" value="1"/>
</dbReference>
<dbReference type="InterPro" id="IPR037202">
    <property type="entry name" value="ESCRT_assembly_dom"/>
</dbReference>
<dbReference type="OMA" id="CDEFPTV"/>
<evidence type="ECO:0000259" key="7">
    <source>
        <dbReference type="PROSITE" id="PS51310"/>
    </source>
</evidence>
<dbReference type="InterPro" id="IPR017898">
    <property type="entry name" value="VPS28_N"/>
</dbReference>
<feature type="domain" description="VPS28 N-terminal" evidence="8">
    <location>
        <begin position="1"/>
        <end position="99"/>
    </location>
</feature>
<evidence type="ECO:0000256" key="3">
    <source>
        <dbReference type="ARBA" id="ARBA00022753"/>
    </source>
</evidence>
<dbReference type="PIRSF" id="PIRSF017535">
    <property type="entry name" value="VPS28"/>
    <property type="match status" value="1"/>
</dbReference>
<reference evidence="9" key="1">
    <citation type="submission" date="2021-05" db="EMBL/GenBank/DDBJ databases">
        <title>The genome of the haptophyte Pavlova lutheri (Diacronema luteri, Pavlovales) - a model for lipid biosynthesis in eukaryotic algae.</title>
        <authorList>
            <person name="Hulatt C.J."/>
            <person name="Posewitz M.C."/>
        </authorList>
    </citation>
    <scope>NUCLEOTIDE SEQUENCE</scope>
    <source>
        <strain evidence="9">NIVA-4/92</strain>
    </source>
</reference>
<dbReference type="Proteomes" id="UP000751190">
    <property type="component" value="Unassembled WGS sequence"/>
</dbReference>
<dbReference type="InterPro" id="IPR017899">
    <property type="entry name" value="VPS28_C"/>
</dbReference>
<sequence>MAAVRGSEMSWEERERLEAQADLFSIVYTVEALEKAWVRDTITADQYTDMCRRLIGQFKTVEHMIDGLSVPDFIARYELSCPAAQHRLLEIGVPATVEYSRGGDTSAGELPRAVAETVQHFITSMDALKLGMVAVDQIQPLLNDLLAAITRIPSLPPNFAAKVKTRQWLTTLHAMRAADQLDEAQVRQCLFDLESGYNDFHRSLQSS</sequence>
<evidence type="ECO:0000256" key="1">
    <source>
        <dbReference type="ARBA" id="ARBA00004177"/>
    </source>
</evidence>
<dbReference type="PROSITE" id="PS51313">
    <property type="entry name" value="VPS28_N"/>
    <property type="match status" value="1"/>
</dbReference>
<dbReference type="InterPro" id="IPR038358">
    <property type="entry name" value="VPS28_N_sf"/>
</dbReference>
<dbReference type="PANTHER" id="PTHR12937">
    <property type="entry name" value="VACUOLAR PROTEIN SORTING 28, ISOFORM 2 VPS28"/>
    <property type="match status" value="1"/>
</dbReference>
<protein>
    <recommendedName>
        <fullName evidence="5">Vacuolar protein sorting-associated protein 28 homolog</fullName>
    </recommendedName>
</protein>
<evidence type="ECO:0000256" key="5">
    <source>
        <dbReference type="PIRNR" id="PIRNR017535"/>
    </source>
</evidence>
<comment type="subcellular location">
    <subcellularLocation>
        <location evidence="1">Endosome</location>
    </subcellularLocation>
</comment>
<dbReference type="SUPFAM" id="SSF140111">
    <property type="entry name" value="Endosomal sorting complex assembly domain"/>
    <property type="match status" value="1"/>
</dbReference>
<dbReference type="InterPro" id="IPR007143">
    <property type="entry name" value="Vps28"/>
</dbReference>
<keyword evidence="2 5" id="KW-0813">Transport</keyword>
<keyword evidence="4 5" id="KW-0653">Protein transport</keyword>
<dbReference type="SUPFAM" id="SSF140427">
    <property type="entry name" value="VPS28 C-terminal domain-like"/>
    <property type="match status" value="1"/>
</dbReference>
<evidence type="ECO:0000259" key="8">
    <source>
        <dbReference type="PROSITE" id="PS51313"/>
    </source>
</evidence>
<comment type="similarity">
    <text evidence="5 6">Belongs to the VPS28 family.</text>
</comment>
<dbReference type="PROSITE" id="PS51310">
    <property type="entry name" value="VPS28_C"/>
    <property type="match status" value="1"/>
</dbReference>
<dbReference type="Gene3D" id="1.20.120.1130">
    <property type="match status" value="1"/>
</dbReference>
<comment type="caution">
    <text evidence="9">The sequence shown here is derived from an EMBL/GenBank/DDBJ whole genome shotgun (WGS) entry which is preliminary data.</text>
</comment>
<dbReference type="Pfam" id="PF03997">
    <property type="entry name" value="VPS28"/>
    <property type="match status" value="1"/>
</dbReference>
<organism evidence="9 10">
    <name type="scientific">Diacronema lutheri</name>
    <name type="common">Unicellular marine alga</name>
    <name type="synonym">Monochrysis lutheri</name>
    <dbReference type="NCBI Taxonomy" id="2081491"/>
    <lineage>
        <taxon>Eukaryota</taxon>
        <taxon>Haptista</taxon>
        <taxon>Haptophyta</taxon>
        <taxon>Pavlovophyceae</taxon>
        <taxon>Pavlovales</taxon>
        <taxon>Pavlovaceae</taxon>
        <taxon>Diacronema</taxon>
    </lineage>
</organism>
<comment type="function">
    <text evidence="5">Component of the ESCRT-I complex (endosomal sorting complex required for transport I), a regulator of vesicular trafficking process.</text>
</comment>
<dbReference type="GO" id="GO:0044877">
    <property type="term" value="F:protein-containing complex binding"/>
    <property type="evidence" value="ECO:0007669"/>
    <property type="project" value="TreeGrafter"/>
</dbReference>
<evidence type="ECO:0000256" key="6">
    <source>
        <dbReference type="PROSITE-ProRule" id="PRU00642"/>
    </source>
</evidence>
<evidence type="ECO:0000313" key="9">
    <source>
        <dbReference type="EMBL" id="KAG8464853.1"/>
    </source>
</evidence>
<evidence type="ECO:0000256" key="2">
    <source>
        <dbReference type="ARBA" id="ARBA00022448"/>
    </source>
</evidence>
<name>A0A8J5XDL8_DIALT</name>
<dbReference type="Gene3D" id="1.20.1440.200">
    <property type="match status" value="1"/>
</dbReference>
<dbReference type="AlphaFoldDB" id="A0A8J5XDL8"/>
<accession>A0A8J5XDL8</accession>
<gene>
    <name evidence="9" type="ORF">KFE25_010221</name>
</gene>
<evidence type="ECO:0000256" key="4">
    <source>
        <dbReference type="ARBA" id="ARBA00022927"/>
    </source>
</evidence>
<evidence type="ECO:0000313" key="10">
    <source>
        <dbReference type="Proteomes" id="UP000751190"/>
    </source>
</evidence>
<keyword evidence="3 5" id="KW-0967">Endosome</keyword>
<dbReference type="EMBL" id="JAGTXO010000012">
    <property type="protein sequence ID" value="KAG8464853.1"/>
    <property type="molecule type" value="Genomic_DNA"/>
</dbReference>
<dbReference type="GO" id="GO:0043328">
    <property type="term" value="P:protein transport to vacuole involved in ubiquitin-dependent protein catabolic process via the multivesicular body sorting pathway"/>
    <property type="evidence" value="ECO:0007669"/>
    <property type="project" value="TreeGrafter"/>
</dbReference>
<dbReference type="GO" id="GO:0000813">
    <property type="term" value="C:ESCRT I complex"/>
    <property type="evidence" value="ECO:0007669"/>
    <property type="project" value="UniProtKB-UniRule"/>
</dbReference>
<proteinExistence type="inferred from homology"/>
<dbReference type="InterPro" id="IPR037206">
    <property type="entry name" value="VPS28_C_sf"/>
</dbReference>
<dbReference type="PANTHER" id="PTHR12937:SF0">
    <property type="entry name" value="VACUOLAR PROTEIN SORTING-ASSOCIATED PROTEIN 28 HOMOLOG"/>
    <property type="match status" value="1"/>
</dbReference>
<keyword evidence="10" id="KW-1185">Reference proteome</keyword>
<feature type="domain" description="VPS28 C-terminal" evidence="7">
    <location>
        <begin position="109"/>
        <end position="205"/>
    </location>
</feature>